<evidence type="ECO:0000313" key="1">
    <source>
        <dbReference type="EMBL" id="KAJ8103629.1"/>
    </source>
</evidence>
<organism evidence="1 2">
    <name type="scientific">Lipomyces tetrasporus</name>
    <dbReference type="NCBI Taxonomy" id="54092"/>
    <lineage>
        <taxon>Eukaryota</taxon>
        <taxon>Fungi</taxon>
        <taxon>Dikarya</taxon>
        <taxon>Ascomycota</taxon>
        <taxon>Saccharomycotina</taxon>
        <taxon>Lipomycetes</taxon>
        <taxon>Lipomycetales</taxon>
        <taxon>Lipomycetaceae</taxon>
        <taxon>Lipomyces</taxon>
    </lineage>
</organism>
<dbReference type="EMBL" id="JARPMG010000001">
    <property type="protein sequence ID" value="KAJ8103629.1"/>
    <property type="molecule type" value="Genomic_DNA"/>
</dbReference>
<dbReference type="AlphaFoldDB" id="A0AAD7VW48"/>
<reference evidence="1" key="1">
    <citation type="submission" date="2023-03" db="EMBL/GenBank/DDBJ databases">
        <title>Near-Complete genome sequence of Lipomyces tetrasporous NRRL Y-64009, an oleaginous yeast capable of growing on lignocellulosic hydrolysates.</title>
        <authorList>
            <consortium name="Lawrence Berkeley National Laboratory"/>
            <person name="Jagtap S.S."/>
            <person name="Liu J.-J."/>
            <person name="Walukiewicz H.E."/>
            <person name="Pangilinan J."/>
            <person name="Lipzen A."/>
            <person name="Ahrendt S."/>
            <person name="Koriabine M."/>
            <person name="Cobaugh K."/>
            <person name="Salamov A."/>
            <person name="Yoshinaga Y."/>
            <person name="Ng V."/>
            <person name="Daum C."/>
            <person name="Grigoriev I.V."/>
            <person name="Slininger P.J."/>
            <person name="Dien B.S."/>
            <person name="Jin Y.-S."/>
            <person name="Rao C.V."/>
        </authorList>
    </citation>
    <scope>NUCLEOTIDE SEQUENCE</scope>
    <source>
        <strain evidence="1">NRRL Y-64009</strain>
    </source>
</reference>
<dbReference type="GeneID" id="80884977"/>
<sequence length="270" mass="30135">MAVVREIEVSASISEYRRVNDILDEEYKATGQKHFPRLQYDGVRKVAIVCGPPSPLHGTMVGALMTKVYYGVNLAQGTNTRFNGGDLIVRIWDGALEYFTGVARAELMIAFEVGISRSYDSLRAAISFSVCALHSSLGIAMGIDEDKSYTKPPIQCFATFEEMNTAIKELEQDLRSQLQACPYGPLIANGVTWFGKEGRDCRPETLLSPTQSFKIVEDGKFIGENNEHGIADIPLNFFNRDWFEGRFSCSMLETAMNRVHEMSEFNLCGI</sequence>
<dbReference type="Proteomes" id="UP001217417">
    <property type="component" value="Unassembled WGS sequence"/>
</dbReference>
<comment type="caution">
    <text evidence="1">The sequence shown here is derived from an EMBL/GenBank/DDBJ whole genome shotgun (WGS) entry which is preliminary data.</text>
</comment>
<dbReference type="RefSeq" id="XP_056047079.1">
    <property type="nucleotide sequence ID" value="XM_056189811.1"/>
</dbReference>
<protein>
    <submittedName>
        <fullName evidence="1">Uncharacterized protein</fullName>
    </submittedName>
</protein>
<evidence type="ECO:0000313" key="2">
    <source>
        <dbReference type="Proteomes" id="UP001217417"/>
    </source>
</evidence>
<accession>A0AAD7VW48</accession>
<keyword evidence="2" id="KW-1185">Reference proteome</keyword>
<name>A0AAD7VW48_9ASCO</name>
<proteinExistence type="predicted"/>
<gene>
    <name evidence="1" type="ORF">POJ06DRAFT_279381</name>
</gene>